<gene>
    <name evidence="3" type="ORF">P5673_012142</name>
</gene>
<dbReference type="GO" id="GO:0016018">
    <property type="term" value="F:cyclosporin A binding"/>
    <property type="evidence" value="ECO:0007669"/>
    <property type="project" value="TreeGrafter"/>
</dbReference>
<reference evidence="3" key="2">
    <citation type="journal article" date="2023" name="Science">
        <title>Genomic signatures of disease resistance in endangered staghorn corals.</title>
        <authorList>
            <person name="Vollmer S.V."/>
            <person name="Selwyn J.D."/>
            <person name="Despard B.A."/>
            <person name="Roesel C.L."/>
        </authorList>
    </citation>
    <scope>NUCLEOTIDE SEQUENCE</scope>
    <source>
        <strain evidence="3">K2</strain>
    </source>
</reference>
<dbReference type="AlphaFoldDB" id="A0AAD9V7Z2"/>
<dbReference type="EMBL" id="JARQWQ010000022">
    <property type="protein sequence ID" value="KAK2564661.1"/>
    <property type="molecule type" value="Genomic_DNA"/>
</dbReference>
<sequence>MRVVAVLFLSWLVHGPFVSADSDTLVTDRAYLDISIGGEAKGRIVIALFGKTVPKTVKNFKALASHEVADNWFILYLTFIGGDFSANGDGSGYKKYFIRFLWDDKEVPSAMTILTAKMDGKWREAATTGKALWLMRRYNDLTEDDRRNLIVMVATNSGPNPINRQLVCFGMSLSTFPKIMSHERLAYHCYILLTLILAKSIYGKYFDDENFILKHYGPGWVCMANAGKDTNGSQFYITTVKASWLNNKHTCFGKVINGMGIVKEIEALETNQSDRPKQQVVMTDSGIEEGFNWPYEVPKTGVFV</sequence>
<evidence type="ECO:0000256" key="1">
    <source>
        <dbReference type="SAM" id="SignalP"/>
    </source>
</evidence>
<feature type="domain" description="PPIase cyclophilin-type" evidence="2">
    <location>
        <begin position="31"/>
        <end position="287"/>
    </location>
</feature>
<dbReference type="PROSITE" id="PS50072">
    <property type="entry name" value="CSA_PPIASE_2"/>
    <property type="match status" value="1"/>
</dbReference>
<accession>A0AAD9V7Z2</accession>
<keyword evidence="1" id="KW-0732">Signal</keyword>
<proteinExistence type="predicted"/>
<feature type="signal peptide" evidence="1">
    <location>
        <begin position="1"/>
        <end position="20"/>
    </location>
</feature>
<dbReference type="GO" id="GO:0006457">
    <property type="term" value="P:protein folding"/>
    <property type="evidence" value="ECO:0007669"/>
    <property type="project" value="TreeGrafter"/>
</dbReference>
<dbReference type="GO" id="GO:0003755">
    <property type="term" value="F:peptidyl-prolyl cis-trans isomerase activity"/>
    <property type="evidence" value="ECO:0007669"/>
    <property type="project" value="InterPro"/>
</dbReference>
<reference evidence="3" key="1">
    <citation type="journal article" date="2023" name="G3 (Bethesda)">
        <title>Whole genome assembly and annotation of the endangered Caribbean coral Acropora cervicornis.</title>
        <authorList>
            <person name="Selwyn J.D."/>
            <person name="Vollmer S.V."/>
        </authorList>
    </citation>
    <scope>NUCLEOTIDE SEQUENCE</scope>
    <source>
        <strain evidence="3">K2</strain>
    </source>
</reference>
<dbReference type="PANTHER" id="PTHR11071:SF561">
    <property type="entry name" value="PEPTIDYL-PROLYL CIS-TRANS ISOMERASE D-RELATED"/>
    <property type="match status" value="1"/>
</dbReference>
<organism evidence="3 4">
    <name type="scientific">Acropora cervicornis</name>
    <name type="common">Staghorn coral</name>
    <dbReference type="NCBI Taxonomy" id="6130"/>
    <lineage>
        <taxon>Eukaryota</taxon>
        <taxon>Metazoa</taxon>
        <taxon>Cnidaria</taxon>
        <taxon>Anthozoa</taxon>
        <taxon>Hexacorallia</taxon>
        <taxon>Scleractinia</taxon>
        <taxon>Astrocoeniina</taxon>
        <taxon>Acroporidae</taxon>
        <taxon>Acropora</taxon>
    </lineage>
</organism>
<feature type="chain" id="PRO_5041900659" evidence="1">
    <location>
        <begin position="21"/>
        <end position="304"/>
    </location>
</feature>
<dbReference type="Pfam" id="PF00160">
    <property type="entry name" value="Pro_isomerase"/>
    <property type="match status" value="2"/>
</dbReference>
<dbReference type="Gene3D" id="2.40.100.10">
    <property type="entry name" value="Cyclophilin-like"/>
    <property type="match status" value="2"/>
</dbReference>
<dbReference type="InterPro" id="IPR029000">
    <property type="entry name" value="Cyclophilin-like_dom_sf"/>
</dbReference>
<comment type="caution">
    <text evidence="3">The sequence shown here is derived from an EMBL/GenBank/DDBJ whole genome shotgun (WGS) entry which is preliminary data.</text>
</comment>
<dbReference type="SUPFAM" id="SSF50891">
    <property type="entry name" value="Cyclophilin-like"/>
    <property type="match status" value="1"/>
</dbReference>
<dbReference type="Proteomes" id="UP001249851">
    <property type="component" value="Unassembled WGS sequence"/>
</dbReference>
<dbReference type="PANTHER" id="PTHR11071">
    <property type="entry name" value="PEPTIDYL-PROLYL CIS-TRANS ISOMERASE"/>
    <property type="match status" value="1"/>
</dbReference>
<evidence type="ECO:0000259" key="2">
    <source>
        <dbReference type="PROSITE" id="PS50072"/>
    </source>
</evidence>
<evidence type="ECO:0000313" key="4">
    <source>
        <dbReference type="Proteomes" id="UP001249851"/>
    </source>
</evidence>
<keyword evidence="4" id="KW-1185">Reference proteome</keyword>
<evidence type="ECO:0000313" key="3">
    <source>
        <dbReference type="EMBL" id="KAK2564661.1"/>
    </source>
</evidence>
<keyword evidence="3" id="KW-0413">Isomerase</keyword>
<dbReference type="GO" id="GO:0005737">
    <property type="term" value="C:cytoplasm"/>
    <property type="evidence" value="ECO:0007669"/>
    <property type="project" value="TreeGrafter"/>
</dbReference>
<dbReference type="InterPro" id="IPR002130">
    <property type="entry name" value="Cyclophilin-type_PPIase_dom"/>
</dbReference>
<protein>
    <submittedName>
        <fullName evidence="3">Peptidyl-prolyl cis-trans isomerase B</fullName>
    </submittedName>
</protein>
<name>A0AAD9V7Z2_ACRCE</name>